<feature type="compositionally biased region" description="Polar residues" evidence="1">
    <location>
        <begin position="1"/>
        <end position="10"/>
    </location>
</feature>
<organism evidence="2 3">
    <name type="scientific">Cohnella lubricantis</name>
    <dbReference type="NCBI Taxonomy" id="2163172"/>
    <lineage>
        <taxon>Bacteria</taxon>
        <taxon>Bacillati</taxon>
        <taxon>Bacillota</taxon>
        <taxon>Bacilli</taxon>
        <taxon>Bacillales</taxon>
        <taxon>Paenibacillaceae</taxon>
        <taxon>Cohnella</taxon>
    </lineage>
</organism>
<evidence type="ECO:0000313" key="2">
    <source>
        <dbReference type="EMBL" id="MBB6678370.1"/>
    </source>
</evidence>
<dbReference type="RefSeq" id="WP_185179736.1">
    <property type="nucleotide sequence ID" value="NZ_CBCSEP010000009.1"/>
</dbReference>
<protein>
    <submittedName>
        <fullName evidence="2">Uncharacterized protein</fullName>
    </submittedName>
</protein>
<dbReference type="EMBL" id="JACJVN010000055">
    <property type="protein sequence ID" value="MBB6678370.1"/>
    <property type="molecule type" value="Genomic_DNA"/>
</dbReference>
<reference evidence="2 3" key="1">
    <citation type="submission" date="2020-08" db="EMBL/GenBank/DDBJ databases">
        <title>Cohnella phylogeny.</title>
        <authorList>
            <person name="Dunlap C."/>
        </authorList>
    </citation>
    <scope>NUCLEOTIDE SEQUENCE [LARGE SCALE GENOMIC DNA]</scope>
    <source>
        <strain evidence="2 3">DSM 103658</strain>
    </source>
</reference>
<dbReference type="AlphaFoldDB" id="A0A841TGL4"/>
<evidence type="ECO:0000256" key="1">
    <source>
        <dbReference type="SAM" id="MobiDB-lite"/>
    </source>
</evidence>
<gene>
    <name evidence="2" type="ORF">H4Q31_13770</name>
</gene>
<comment type="caution">
    <text evidence="2">The sequence shown here is derived from an EMBL/GenBank/DDBJ whole genome shotgun (WGS) entry which is preliminary data.</text>
</comment>
<evidence type="ECO:0000313" key="3">
    <source>
        <dbReference type="Proteomes" id="UP000574133"/>
    </source>
</evidence>
<accession>A0A841TGL4</accession>
<name>A0A841TGL4_9BACL</name>
<keyword evidence="3" id="KW-1185">Reference proteome</keyword>
<proteinExistence type="predicted"/>
<dbReference type="Proteomes" id="UP000574133">
    <property type="component" value="Unassembled WGS sequence"/>
</dbReference>
<feature type="region of interest" description="Disordered" evidence="1">
    <location>
        <begin position="1"/>
        <end position="48"/>
    </location>
</feature>
<sequence>MTVQETNEYNEWNFRVGESDIAGEEEKEGGLYGENRHFSRKSNGENTA</sequence>